<comment type="caution">
    <text evidence="3">The sequence shown here is derived from an EMBL/GenBank/DDBJ whole genome shotgun (WGS) entry which is preliminary data.</text>
</comment>
<evidence type="ECO:0000313" key="4">
    <source>
        <dbReference type="Proteomes" id="UP000765509"/>
    </source>
</evidence>
<keyword evidence="2" id="KW-0732">Signal</keyword>
<proteinExistence type="predicted"/>
<feature type="compositionally biased region" description="Low complexity" evidence="1">
    <location>
        <begin position="177"/>
        <end position="187"/>
    </location>
</feature>
<evidence type="ECO:0000256" key="2">
    <source>
        <dbReference type="SAM" id="SignalP"/>
    </source>
</evidence>
<dbReference type="EMBL" id="AVOT02041130">
    <property type="protein sequence ID" value="MBW0536387.1"/>
    <property type="molecule type" value="Genomic_DNA"/>
</dbReference>
<evidence type="ECO:0000313" key="3">
    <source>
        <dbReference type="EMBL" id="MBW0536387.1"/>
    </source>
</evidence>
<gene>
    <name evidence="3" type="ORF">O181_076102</name>
</gene>
<feature type="chain" id="PRO_5040259247" evidence="2">
    <location>
        <begin position="26"/>
        <end position="861"/>
    </location>
</feature>
<sequence>MEAKLGAFRTFIFVLGSTIFSCVLAPDQEYEALLPLKKRKYTIEAPRISPSSHPIHHHNNQNIGPETKWENLNIQLGREAYATDINGFHKGLSISEGCKAQVDSEEDKLEWQKVELTLAPGERFGNGISQVPKKKRYAKGKKDVNLSHPSAKNPCFQKTRGVGTFEDGHVSASKARQQPQPFSSSPSAEIPKAEPPSRELNDDKILYAGQASSIPGYKWHTHSLKPAKLHGFVGANQRGGSSKGELSQGVSQVNSFEKERNANYVNFVDVTRKLEAETNKAGSGDTVRLLENNKLESHAVNNEFGNVDKKMFVLSLVPLLHIHETVSVKETFAEAFYNSFGFQSSATTGDKHRAVCNIQRSSSLIEAVVTLNKRVLLYLQRRQVSETWKSEEIQLHEFLEDMPNKMRKMTSESKHLQKIKRFIIYYFETEKNKALWESNSSYSHRCVVSEFEIGKVNSALLILAYYYKTTNKEKWDYLFKEEARFLGLFAKMKSYMERNHMGTRARKLLDTLGTVEIFPWVNIWSKVPQEKVPKTEIPTLAEWAQGEDHLKLQILKPVTEIFLTNENPLVYTFIETVLKEAQNSPPGEIQMDISEKAGELKSLWLNSLSHVATNGEKKLNTEFLSKSVSIKIDVLMERVVRLAYSFTNRFTSEVPVIKYELESVLNWVIEHLSDLMKSKKVSDSRETDNEGSFSSGQSLSQLFSEILKETETENFKANRISGSFSADGDKIITRLALCIVADYYYLRNYDKWKALFSARSDALTLLDLLALCLKHKLWPATLTEVSLAKYDPKLPDQIIPWKKEWPYPKIPQPLILYKLRSKKVCMILQRKLLKEMNSTKKKTRKKDESNSRRSSINSRVT</sequence>
<keyword evidence="4" id="KW-1185">Reference proteome</keyword>
<protein>
    <submittedName>
        <fullName evidence="3">Uncharacterized protein</fullName>
    </submittedName>
</protein>
<evidence type="ECO:0000256" key="1">
    <source>
        <dbReference type="SAM" id="MobiDB-lite"/>
    </source>
</evidence>
<dbReference type="AlphaFoldDB" id="A0A9Q3FG89"/>
<accession>A0A9Q3FG89</accession>
<reference evidence="3" key="1">
    <citation type="submission" date="2021-03" db="EMBL/GenBank/DDBJ databases">
        <title>Draft genome sequence of rust myrtle Austropuccinia psidii MF-1, a brazilian biotype.</title>
        <authorList>
            <person name="Quecine M.C."/>
            <person name="Pachon D.M.R."/>
            <person name="Bonatelli M.L."/>
            <person name="Correr F.H."/>
            <person name="Franceschini L.M."/>
            <person name="Leite T.F."/>
            <person name="Margarido G.R.A."/>
            <person name="Almeida C.A."/>
            <person name="Ferrarezi J.A."/>
            <person name="Labate C.A."/>
        </authorList>
    </citation>
    <scope>NUCLEOTIDE SEQUENCE</scope>
    <source>
        <strain evidence="3">MF-1</strain>
    </source>
</reference>
<feature type="compositionally biased region" description="Basic and acidic residues" evidence="1">
    <location>
        <begin position="191"/>
        <end position="202"/>
    </location>
</feature>
<organism evidence="3 4">
    <name type="scientific">Austropuccinia psidii MF-1</name>
    <dbReference type="NCBI Taxonomy" id="1389203"/>
    <lineage>
        <taxon>Eukaryota</taxon>
        <taxon>Fungi</taxon>
        <taxon>Dikarya</taxon>
        <taxon>Basidiomycota</taxon>
        <taxon>Pucciniomycotina</taxon>
        <taxon>Pucciniomycetes</taxon>
        <taxon>Pucciniales</taxon>
        <taxon>Sphaerophragmiaceae</taxon>
        <taxon>Austropuccinia</taxon>
    </lineage>
</organism>
<name>A0A9Q3FG89_9BASI</name>
<feature type="signal peptide" evidence="2">
    <location>
        <begin position="1"/>
        <end position="25"/>
    </location>
</feature>
<feature type="region of interest" description="Disordered" evidence="1">
    <location>
        <begin position="837"/>
        <end position="861"/>
    </location>
</feature>
<dbReference type="Proteomes" id="UP000765509">
    <property type="component" value="Unassembled WGS sequence"/>
</dbReference>
<dbReference type="PROSITE" id="PS51257">
    <property type="entry name" value="PROKAR_LIPOPROTEIN"/>
    <property type="match status" value="1"/>
</dbReference>
<feature type="compositionally biased region" description="Low complexity" evidence="1">
    <location>
        <begin position="852"/>
        <end position="861"/>
    </location>
</feature>
<feature type="region of interest" description="Disordered" evidence="1">
    <location>
        <begin position="124"/>
        <end position="202"/>
    </location>
</feature>